<dbReference type="AlphaFoldDB" id="A0A4V1Z2J3"/>
<dbReference type="OrthoDB" id="9792858at2"/>
<protein>
    <submittedName>
        <fullName evidence="4">Flavin reductase</fullName>
    </submittedName>
</protein>
<dbReference type="Proteomes" id="UP000291189">
    <property type="component" value="Unassembled WGS sequence"/>
</dbReference>
<evidence type="ECO:0000313" key="5">
    <source>
        <dbReference type="Proteomes" id="UP000291189"/>
    </source>
</evidence>
<sequence length="575" mass="60792">MTSPHTPSVAVVGAGPAGTTLALGLLQHGCQVTLVTDRTAEEIRAGSVMSSQVTFESALEVEAAFGIPALLPPAPRIGRMAFDVTYDDGSTAAFATPLAAPARSVDLRVKVPALLDAVARLGGKVVVRQAGTDDVEELAASHDLVVVSTGRGGLAELFPVDAERSPYDTAQRSAALTYLCGGSGDDTFRYHVVDGVGECFTCPGLTVDGSCDIVVVTGVPGGPLDVWGDVTTPAEHLERLHAVLAEWFPLEAARLAGAELVDDGSSLRGSFRPVVRRPVGTLPSGAHVLGMADVVVLNDPLTSQGANNAIKSAAFYLDAIVNHDGAFDAGWMERTFANFWRGWAQFASRWTNDWLRPFEPHQREALAAAAALPGVAERIAAGFDDARLFDPWWFDADAAGAFLDEQRAVAAGPFDTRDLRRALGQYATGVTVVTARHDGRDYGMTANSFTSVSLNPPLVLWAAAKSSPSLAAFEAADTFAVNVLAADQHHLSRQFSISGSDKFEGVRVHADDGDGEGPPLLDGTVAHFVCRRTQRVDAGDHVVFLGEVEGYDAPGGEPLVFHSGFYRLATKHPDL</sequence>
<name>A0A4V1Z2J3_9ACTN</name>
<dbReference type="RefSeq" id="WP_129985490.1">
    <property type="nucleotide sequence ID" value="NZ_SDPU01000010.1"/>
</dbReference>
<proteinExistence type="inferred from homology"/>
<accession>A0A4V1Z2J3</accession>
<dbReference type="InterPro" id="IPR002563">
    <property type="entry name" value="Flavin_Rdtase-like_dom"/>
</dbReference>
<evidence type="ECO:0000259" key="3">
    <source>
        <dbReference type="SMART" id="SM00903"/>
    </source>
</evidence>
<reference evidence="4 5" key="1">
    <citation type="submission" date="2019-01" db="EMBL/GenBank/DDBJ databases">
        <title>Nocardioides guangzhouensis sp. nov., an actinobacterium isolated from soil.</title>
        <authorList>
            <person name="Fu Y."/>
            <person name="Cai Y."/>
            <person name="Lin Z."/>
            <person name="Chen P."/>
        </authorList>
    </citation>
    <scope>NUCLEOTIDE SEQUENCE [LARGE SCALE GENOMIC DNA]</scope>
    <source>
        <strain evidence="4 5">NBRC 105384</strain>
    </source>
</reference>
<dbReference type="InterPro" id="IPR050268">
    <property type="entry name" value="NADH-dep_flavin_reductase"/>
</dbReference>
<dbReference type="Pfam" id="PF01494">
    <property type="entry name" value="FAD_binding_3"/>
    <property type="match status" value="1"/>
</dbReference>
<dbReference type="Pfam" id="PF17885">
    <property type="entry name" value="Smoa_sbd"/>
    <property type="match status" value="1"/>
</dbReference>
<dbReference type="GO" id="GO:0071949">
    <property type="term" value="F:FAD binding"/>
    <property type="evidence" value="ECO:0007669"/>
    <property type="project" value="InterPro"/>
</dbReference>
<dbReference type="InterPro" id="IPR002938">
    <property type="entry name" value="FAD-bd"/>
</dbReference>
<dbReference type="GO" id="GO:0042602">
    <property type="term" value="F:riboflavin reductase (NADPH) activity"/>
    <property type="evidence" value="ECO:0007669"/>
    <property type="project" value="TreeGrafter"/>
</dbReference>
<comment type="caution">
    <text evidence="4">The sequence shown here is derived from an EMBL/GenBank/DDBJ whole genome shotgun (WGS) entry which is preliminary data.</text>
</comment>
<dbReference type="Gene3D" id="3.50.50.60">
    <property type="entry name" value="FAD/NAD(P)-binding domain"/>
    <property type="match status" value="2"/>
</dbReference>
<dbReference type="InterPro" id="IPR012349">
    <property type="entry name" value="Split_barrel_FMN-bd"/>
</dbReference>
<dbReference type="InterPro" id="IPR041654">
    <property type="entry name" value="StyA_sbd"/>
</dbReference>
<dbReference type="Pfam" id="PF01613">
    <property type="entry name" value="Flavin_Reduct"/>
    <property type="match status" value="1"/>
</dbReference>
<dbReference type="Gene3D" id="2.30.110.10">
    <property type="entry name" value="Electron Transport, Fmn-binding Protein, Chain A"/>
    <property type="match status" value="1"/>
</dbReference>
<dbReference type="SUPFAM" id="SSF51905">
    <property type="entry name" value="FAD/NAD(P)-binding domain"/>
    <property type="match status" value="1"/>
</dbReference>
<evidence type="ECO:0000256" key="1">
    <source>
        <dbReference type="ARBA" id="ARBA00008898"/>
    </source>
</evidence>
<keyword evidence="5" id="KW-1185">Reference proteome</keyword>
<dbReference type="PANTHER" id="PTHR30466">
    <property type="entry name" value="FLAVIN REDUCTASE"/>
    <property type="match status" value="1"/>
</dbReference>
<keyword evidence="2" id="KW-0560">Oxidoreductase</keyword>
<evidence type="ECO:0000256" key="2">
    <source>
        <dbReference type="ARBA" id="ARBA00023002"/>
    </source>
</evidence>
<dbReference type="EMBL" id="SDPU01000010">
    <property type="protein sequence ID" value="RYU14606.1"/>
    <property type="molecule type" value="Genomic_DNA"/>
</dbReference>
<dbReference type="SMART" id="SM00903">
    <property type="entry name" value="Flavin_Reduct"/>
    <property type="match status" value="1"/>
</dbReference>
<evidence type="ECO:0000313" key="4">
    <source>
        <dbReference type="EMBL" id="RYU14606.1"/>
    </source>
</evidence>
<dbReference type="SUPFAM" id="SSF50475">
    <property type="entry name" value="FMN-binding split barrel"/>
    <property type="match status" value="1"/>
</dbReference>
<comment type="similarity">
    <text evidence="1">Belongs to the non-flavoprotein flavin reductase family.</text>
</comment>
<dbReference type="PRINTS" id="PR00420">
    <property type="entry name" value="RNGMNOXGNASE"/>
</dbReference>
<dbReference type="InterPro" id="IPR036188">
    <property type="entry name" value="FAD/NAD-bd_sf"/>
</dbReference>
<gene>
    <name evidence="4" type="ORF">ETU37_03590</name>
</gene>
<dbReference type="Gene3D" id="3.30.9.40">
    <property type="match status" value="1"/>
</dbReference>
<feature type="domain" description="Flavin reductase like" evidence="3">
    <location>
        <begin position="423"/>
        <end position="568"/>
    </location>
</feature>
<dbReference type="GO" id="GO:0010181">
    <property type="term" value="F:FMN binding"/>
    <property type="evidence" value="ECO:0007669"/>
    <property type="project" value="InterPro"/>
</dbReference>
<dbReference type="PANTHER" id="PTHR30466:SF11">
    <property type="entry name" value="FLAVIN-DEPENDENT MONOOXYGENASE, REDUCTASE SUBUNIT HSAB"/>
    <property type="match status" value="1"/>
</dbReference>
<organism evidence="4 5">
    <name type="scientific">Nocardioides iriomotensis</name>
    <dbReference type="NCBI Taxonomy" id="715784"/>
    <lineage>
        <taxon>Bacteria</taxon>
        <taxon>Bacillati</taxon>
        <taxon>Actinomycetota</taxon>
        <taxon>Actinomycetes</taxon>
        <taxon>Propionibacteriales</taxon>
        <taxon>Nocardioidaceae</taxon>
        <taxon>Nocardioides</taxon>
    </lineage>
</organism>